<reference evidence="1 2" key="1">
    <citation type="journal article" date="2014" name="Proc. Natl. Acad. Sci. U.S.A.">
        <title>Trajectory and genomic determinants of fungal-pathogen speciation and host adaptation.</title>
        <authorList>
            <person name="Hu X."/>
            <person name="Xiao G."/>
            <person name="Zheng P."/>
            <person name="Shang Y."/>
            <person name="Su Y."/>
            <person name="Zhang X."/>
            <person name="Liu X."/>
            <person name="Zhan S."/>
            <person name="St Leger R.J."/>
            <person name="Wang C."/>
        </authorList>
    </citation>
    <scope>NUCLEOTIDE SEQUENCE [LARGE SCALE GENOMIC DNA]</scope>
    <source>
        <strain evidence="1 2">ARSEF 549</strain>
    </source>
</reference>
<dbReference type="VEuPathDB" id="FungiDB:MAN_07861"/>
<feature type="non-terminal residue" evidence="1">
    <location>
        <position position="1"/>
    </location>
</feature>
<dbReference type="Proteomes" id="UP000031186">
    <property type="component" value="Unassembled WGS sequence"/>
</dbReference>
<gene>
    <name evidence="1" type="ORF">MAN_07861</name>
</gene>
<dbReference type="HOGENOM" id="CLU_1030890_0_0_1"/>
<dbReference type="EMBL" id="AZNF01000011">
    <property type="protein sequence ID" value="KID62645.1"/>
    <property type="molecule type" value="Genomic_DNA"/>
</dbReference>
<evidence type="ECO:0000313" key="2">
    <source>
        <dbReference type="Proteomes" id="UP000031186"/>
    </source>
</evidence>
<proteinExistence type="predicted"/>
<organism evidence="1 2">
    <name type="scientific">Metarhizium anisopliae (strain ARSEF 549)</name>
    <dbReference type="NCBI Taxonomy" id="3151832"/>
    <lineage>
        <taxon>Eukaryota</taxon>
        <taxon>Fungi</taxon>
        <taxon>Dikarya</taxon>
        <taxon>Ascomycota</taxon>
        <taxon>Pezizomycotina</taxon>
        <taxon>Sordariomycetes</taxon>
        <taxon>Hypocreomycetidae</taxon>
        <taxon>Hypocreales</taxon>
        <taxon>Clavicipitaceae</taxon>
        <taxon>Metarhizium</taxon>
    </lineage>
</organism>
<evidence type="ECO:0000313" key="1">
    <source>
        <dbReference type="EMBL" id="KID62645.1"/>
    </source>
</evidence>
<dbReference type="AlphaFoldDB" id="A0A0B4EKP2"/>
<sequence>MDHILVASDDHAHKAIDVPYLDGERFRYDDLGPLAYPERVSVDVVRLAEGRDKSLRLNDSAPFIQAWLWFRLLGECLLVGLRDSSAPKRIHWGTFAKTIANQRFVSLREFHNVLSETSARAMSAAFIEWRSQRFLACTRVAHRLVARALDTLKLLNETRKDETTLFNTILVCLSVQILCQTLLETMSPRGGVMPLELPPSVSLDAVNLLLKRAGWCPKDIDLLPKDAVYRFYLTNLRPLGLWPSATYAASGLETIERIICPSVNPLLSKS</sequence>
<name>A0A0B4EKP2_METAF</name>
<accession>A0A0B4EKP2</accession>
<dbReference type="OrthoDB" id="2426273at2759"/>
<keyword evidence="2" id="KW-1185">Reference proteome</keyword>
<protein>
    <submittedName>
        <fullName evidence="1">HET domain protein</fullName>
    </submittedName>
</protein>
<comment type="caution">
    <text evidence="1">The sequence shown here is derived from an EMBL/GenBank/DDBJ whole genome shotgun (WGS) entry which is preliminary data.</text>
</comment>